<dbReference type="SUPFAM" id="SSF53383">
    <property type="entry name" value="PLP-dependent transferases"/>
    <property type="match status" value="1"/>
</dbReference>
<dbReference type="Gene3D" id="3.90.1150.10">
    <property type="entry name" value="Aspartate Aminotransferase, domain 1"/>
    <property type="match status" value="1"/>
</dbReference>
<evidence type="ECO:0000313" key="4">
    <source>
        <dbReference type="EMBL" id="GAG76160.1"/>
    </source>
</evidence>
<dbReference type="PANTHER" id="PTHR11601">
    <property type="entry name" value="CYSTEINE DESULFURYLASE FAMILY MEMBER"/>
    <property type="match status" value="1"/>
</dbReference>
<evidence type="ECO:0000256" key="2">
    <source>
        <dbReference type="ARBA" id="ARBA00006490"/>
    </source>
</evidence>
<evidence type="ECO:0000259" key="3">
    <source>
        <dbReference type="Pfam" id="PF00266"/>
    </source>
</evidence>
<dbReference type="PANTHER" id="PTHR11601:SF34">
    <property type="entry name" value="CYSTEINE DESULFURASE"/>
    <property type="match status" value="1"/>
</dbReference>
<dbReference type="InterPro" id="IPR000192">
    <property type="entry name" value="Aminotrans_V_dom"/>
</dbReference>
<comment type="cofactor">
    <cofactor evidence="1">
        <name>pyridoxal 5'-phosphate</name>
        <dbReference type="ChEBI" id="CHEBI:597326"/>
    </cofactor>
</comment>
<evidence type="ECO:0000256" key="1">
    <source>
        <dbReference type="ARBA" id="ARBA00001933"/>
    </source>
</evidence>
<organism evidence="4">
    <name type="scientific">marine sediment metagenome</name>
    <dbReference type="NCBI Taxonomy" id="412755"/>
    <lineage>
        <taxon>unclassified sequences</taxon>
        <taxon>metagenomes</taxon>
        <taxon>ecological metagenomes</taxon>
    </lineage>
</organism>
<dbReference type="InterPro" id="IPR015421">
    <property type="entry name" value="PyrdxlP-dep_Trfase_major"/>
</dbReference>
<feature type="non-terminal residue" evidence="4">
    <location>
        <position position="1"/>
    </location>
</feature>
<protein>
    <recommendedName>
        <fullName evidence="3">Aminotransferase class V domain-containing protein</fullName>
    </recommendedName>
</protein>
<feature type="domain" description="Aminotransferase class V" evidence="3">
    <location>
        <begin position="4"/>
        <end position="206"/>
    </location>
</feature>
<dbReference type="Gene3D" id="3.40.640.10">
    <property type="entry name" value="Type I PLP-dependent aspartate aminotransferase-like (Major domain)"/>
    <property type="match status" value="1"/>
</dbReference>
<gene>
    <name evidence="4" type="ORF">S01H4_35071</name>
</gene>
<comment type="caution">
    <text evidence="4">The sequence shown here is derived from an EMBL/GenBank/DDBJ whole genome shotgun (WGS) entry which is preliminary data.</text>
</comment>
<comment type="similarity">
    <text evidence="2">Belongs to the class-V pyridoxal-phosphate-dependent aminotransferase family. NifS/IscS subfamily.</text>
</comment>
<sequence length="237" mass="26153">RDSEIAQEKDILFHTDAVAIENVIPIDVQNVPVDLMTLSSNDIYGPRGVSALYLKKGVRVNPIIIGGGQERGMRSGSENIPGIVGFGKAAEIMKQEINQEADFLKHFRDKLISGILSSIPKSYLNGHPEKRLPSNAHFRFEYIEGESLILSLRDQNISAATGSACSSKTLEPSHTLIAMGLLHEEAHGSLLISMGRYTKETDVDKVIEVLPDVVKRLRILSPLTPPDLLKQYNEVKE</sequence>
<name>X1A279_9ZZZZ</name>
<reference evidence="4" key="1">
    <citation type="journal article" date="2014" name="Front. Microbiol.">
        <title>High frequency of phylogenetically diverse reductive dehalogenase-homologous genes in deep subseafloor sedimentary metagenomes.</title>
        <authorList>
            <person name="Kawai M."/>
            <person name="Futagami T."/>
            <person name="Toyoda A."/>
            <person name="Takaki Y."/>
            <person name="Nishi S."/>
            <person name="Hori S."/>
            <person name="Arai W."/>
            <person name="Tsubouchi T."/>
            <person name="Morono Y."/>
            <person name="Uchiyama I."/>
            <person name="Ito T."/>
            <person name="Fujiyama A."/>
            <person name="Inagaki F."/>
            <person name="Takami H."/>
        </authorList>
    </citation>
    <scope>NUCLEOTIDE SEQUENCE</scope>
    <source>
        <strain evidence="4">Expedition CK06-06</strain>
    </source>
</reference>
<dbReference type="AlphaFoldDB" id="X1A279"/>
<dbReference type="EMBL" id="BART01018606">
    <property type="protein sequence ID" value="GAG76160.1"/>
    <property type="molecule type" value="Genomic_DNA"/>
</dbReference>
<dbReference type="Pfam" id="PF00266">
    <property type="entry name" value="Aminotran_5"/>
    <property type="match status" value="1"/>
</dbReference>
<dbReference type="Gene3D" id="1.10.260.50">
    <property type="match status" value="1"/>
</dbReference>
<proteinExistence type="inferred from homology"/>
<dbReference type="InterPro" id="IPR015422">
    <property type="entry name" value="PyrdxlP-dep_Trfase_small"/>
</dbReference>
<accession>X1A279</accession>
<dbReference type="InterPro" id="IPR015424">
    <property type="entry name" value="PyrdxlP-dep_Trfase"/>
</dbReference>